<proteinExistence type="inferred from homology"/>
<feature type="chain" id="PRO_5040950051" description="Syndecan" evidence="13">
    <location>
        <begin position="23"/>
        <end position="292"/>
    </location>
</feature>
<reference evidence="15" key="1">
    <citation type="submission" date="2021-02" db="EMBL/GenBank/DDBJ databases">
        <title>Comparative genomics reveals that relaxation of natural selection precedes convergent phenotypic evolution of cavefish.</title>
        <authorList>
            <person name="Peng Z."/>
        </authorList>
    </citation>
    <scope>NUCLEOTIDE SEQUENCE</scope>
    <source>
        <tissue evidence="15">Muscle</tissue>
    </source>
</reference>
<evidence type="ECO:0000256" key="1">
    <source>
        <dbReference type="ARBA" id="ARBA00004479"/>
    </source>
</evidence>
<dbReference type="EMBL" id="JAFHDT010000010">
    <property type="protein sequence ID" value="KAI7804919.1"/>
    <property type="molecule type" value="Genomic_DNA"/>
</dbReference>
<evidence type="ECO:0000259" key="14">
    <source>
        <dbReference type="SMART" id="SM00294"/>
    </source>
</evidence>
<feature type="domain" description="Neurexin/syndecan/glycophorin C" evidence="14">
    <location>
        <begin position="260"/>
        <end position="278"/>
    </location>
</feature>
<keyword evidence="9 10" id="KW-0357">Heparan sulfate</keyword>
<dbReference type="AlphaFoldDB" id="A0A9W7WLP7"/>
<keyword evidence="5 10" id="KW-0654">Proteoglycan</keyword>
<evidence type="ECO:0000256" key="13">
    <source>
        <dbReference type="SAM" id="SignalP"/>
    </source>
</evidence>
<evidence type="ECO:0000256" key="6">
    <source>
        <dbReference type="ARBA" id="ARBA00022989"/>
    </source>
</evidence>
<dbReference type="InterPro" id="IPR030479">
    <property type="entry name" value="Syndecan_CS"/>
</dbReference>
<organism evidence="15 16">
    <name type="scientific">Triplophysa rosa</name>
    <name type="common">Cave loach</name>
    <dbReference type="NCBI Taxonomy" id="992332"/>
    <lineage>
        <taxon>Eukaryota</taxon>
        <taxon>Metazoa</taxon>
        <taxon>Chordata</taxon>
        <taxon>Craniata</taxon>
        <taxon>Vertebrata</taxon>
        <taxon>Euteleostomi</taxon>
        <taxon>Actinopterygii</taxon>
        <taxon>Neopterygii</taxon>
        <taxon>Teleostei</taxon>
        <taxon>Ostariophysi</taxon>
        <taxon>Cypriniformes</taxon>
        <taxon>Nemacheilidae</taxon>
        <taxon>Triplophysa</taxon>
    </lineage>
</organism>
<evidence type="ECO:0000313" key="15">
    <source>
        <dbReference type="EMBL" id="KAI7804919.1"/>
    </source>
</evidence>
<evidence type="ECO:0000256" key="11">
    <source>
        <dbReference type="SAM" id="MobiDB-lite"/>
    </source>
</evidence>
<comment type="function">
    <text evidence="10">Cell surface proteoglycan.</text>
</comment>
<evidence type="ECO:0000256" key="5">
    <source>
        <dbReference type="ARBA" id="ARBA00022974"/>
    </source>
</evidence>
<evidence type="ECO:0000256" key="2">
    <source>
        <dbReference type="ARBA" id="ARBA00005343"/>
    </source>
</evidence>
<dbReference type="InterPro" id="IPR027789">
    <property type="entry name" value="Syndecan/Neurexin_dom"/>
</dbReference>
<protein>
    <recommendedName>
        <fullName evidence="10">Syndecan</fullName>
    </recommendedName>
</protein>
<keyword evidence="7 12" id="KW-0472">Membrane</keyword>
<keyword evidence="13" id="KW-0732">Signal</keyword>
<feature type="signal peptide" evidence="13">
    <location>
        <begin position="1"/>
        <end position="22"/>
    </location>
</feature>
<dbReference type="InterPro" id="IPR001050">
    <property type="entry name" value="Syndecan"/>
</dbReference>
<evidence type="ECO:0000313" key="16">
    <source>
        <dbReference type="Proteomes" id="UP001059041"/>
    </source>
</evidence>
<evidence type="ECO:0000256" key="10">
    <source>
        <dbReference type="RuleBase" id="RU000649"/>
    </source>
</evidence>
<dbReference type="Proteomes" id="UP001059041">
    <property type="component" value="Linkage Group LG10"/>
</dbReference>
<comment type="caution">
    <text evidence="15">The sequence shown here is derived from an EMBL/GenBank/DDBJ whole genome shotgun (WGS) entry which is preliminary data.</text>
</comment>
<dbReference type="GO" id="GO:0016477">
    <property type="term" value="P:cell migration"/>
    <property type="evidence" value="ECO:0007669"/>
    <property type="project" value="TreeGrafter"/>
</dbReference>
<evidence type="ECO:0000256" key="7">
    <source>
        <dbReference type="ARBA" id="ARBA00023136"/>
    </source>
</evidence>
<dbReference type="OrthoDB" id="10044468at2759"/>
<comment type="similarity">
    <text evidence="2 10">Belongs to the syndecan proteoglycan family.</text>
</comment>
<keyword evidence="16" id="KW-1185">Reference proteome</keyword>
<evidence type="ECO:0000256" key="8">
    <source>
        <dbReference type="ARBA" id="ARBA00023180"/>
    </source>
</evidence>
<feature type="compositionally biased region" description="Acidic residues" evidence="11">
    <location>
        <begin position="27"/>
        <end position="39"/>
    </location>
</feature>
<comment type="subcellular location">
    <subcellularLocation>
        <location evidence="1 10">Membrane</location>
        <topology evidence="1 10">Single-pass type I membrane protein</topology>
    </subcellularLocation>
</comment>
<keyword evidence="8 10" id="KW-0325">Glycoprotein</keyword>
<evidence type="ECO:0000256" key="3">
    <source>
        <dbReference type="ARBA" id="ARBA00010241"/>
    </source>
</evidence>
<evidence type="ECO:0000256" key="4">
    <source>
        <dbReference type="ARBA" id="ARBA00022692"/>
    </source>
</evidence>
<dbReference type="PROSITE" id="PS00964">
    <property type="entry name" value="SYNDECAN"/>
    <property type="match status" value="1"/>
</dbReference>
<evidence type="ECO:0000256" key="9">
    <source>
        <dbReference type="ARBA" id="ARBA00023207"/>
    </source>
</evidence>
<dbReference type="PANTHER" id="PTHR10915:SF1">
    <property type="entry name" value="SYNDECAN"/>
    <property type="match status" value="1"/>
</dbReference>
<comment type="similarity">
    <text evidence="3">Belongs to the neurexin family.</text>
</comment>
<name>A0A9W7WLP7_TRIRA</name>
<dbReference type="GO" id="GO:0009986">
    <property type="term" value="C:cell surface"/>
    <property type="evidence" value="ECO:0007669"/>
    <property type="project" value="TreeGrafter"/>
</dbReference>
<gene>
    <name evidence="15" type="ORF">IRJ41_023572</name>
</gene>
<accession>A0A9W7WLP7</accession>
<dbReference type="GO" id="GO:0016020">
    <property type="term" value="C:membrane"/>
    <property type="evidence" value="ECO:0007669"/>
    <property type="project" value="UniProtKB-SubCell"/>
</dbReference>
<keyword evidence="4 10" id="KW-0812">Transmembrane</keyword>
<dbReference type="Pfam" id="PF01034">
    <property type="entry name" value="Syndecan"/>
    <property type="match status" value="1"/>
</dbReference>
<dbReference type="PANTHER" id="PTHR10915">
    <property type="entry name" value="SYNDECAN"/>
    <property type="match status" value="1"/>
</dbReference>
<dbReference type="InterPro" id="IPR003585">
    <property type="entry name" value="Neurexin-like"/>
</dbReference>
<feature type="region of interest" description="Disordered" evidence="11">
    <location>
        <begin position="23"/>
        <end position="44"/>
    </location>
</feature>
<feature type="transmembrane region" description="Helical" evidence="12">
    <location>
        <begin position="237"/>
        <end position="261"/>
    </location>
</feature>
<evidence type="ECO:0000256" key="12">
    <source>
        <dbReference type="SAM" id="Phobius"/>
    </source>
</evidence>
<dbReference type="SMART" id="SM00294">
    <property type="entry name" value="4.1m"/>
    <property type="match status" value="1"/>
</dbReference>
<keyword evidence="6 12" id="KW-1133">Transmembrane helix</keyword>
<sequence>MKIFWISSLLLSLFVWIPVTFSSSSEGPEDQDTSGDDESSGSGLAEYEPAWVTDAPVMPTEQTTRIPVTIASYSLYTSVSESIQREATAVSLMDPEETTTVYKKGFASTVVEDYTKNISVKEDNRPTTDLKLNDVNTSVPRMKTMPVQTTGTTDVKNLTTEAAAKTTTILTTTEDKNVILENTIISEDRANVGNSDTDSDFHFVNEMKPRKVEPVHDPETAAGHSSGNNTLLERKEVLAGVVAGGVVGLMFAIMLVTLMIYRMKKKDEGSYALEEHRHVGYLKPQKQMEFLA</sequence>